<feature type="chain" id="PRO_5047541549" evidence="2">
    <location>
        <begin position="25"/>
        <end position="387"/>
    </location>
</feature>
<dbReference type="InterPro" id="IPR019606">
    <property type="entry name" value="GerMN"/>
</dbReference>
<dbReference type="Pfam" id="PF10646">
    <property type="entry name" value="Germane"/>
    <property type="match status" value="1"/>
</dbReference>
<protein>
    <submittedName>
        <fullName evidence="4">GerMN domain-containing protein</fullName>
    </submittedName>
</protein>
<keyword evidence="2" id="KW-0732">Signal</keyword>
<feature type="region of interest" description="Disordered" evidence="1">
    <location>
        <begin position="27"/>
        <end position="73"/>
    </location>
</feature>
<dbReference type="RefSeq" id="WP_058918958.1">
    <property type="nucleotide sequence ID" value="NZ_JBHSQC010000004.1"/>
</dbReference>
<name>A0ABW4NLK9_9LACT</name>
<evidence type="ECO:0000313" key="4">
    <source>
        <dbReference type="EMBL" id="MFD1799274.1"/>
    </source>
</evidence>
<evidence type="ECO:0000256" key="2">
    <source>
        <dbReference type="SAM" id="SignalP"/>
    </source>
</evidence>
<comment type="caution">
    <text evidence="4">The sequence shown here is derived from an EMBL/GenBank/DDBJ whole genome shotgun (WGS) entry which is preliminary data.</text>
</comment>
<feature type="signal peptide" evidence="2">
    <location>
        <begin position="1"/>
        <end position="24"/>
    </location>
</feature>
<feature type="compositionally biased region" description="Low complexity" evidence="1">
    <location>
        <begin position="31"/>
        <end position="68"/>
    </location>
</feature>
<dbReference type="EMBL" id="JBHUFF010000009">
    <property type="protein sequence ID" value="MFD1799274.1"/>
    <property type="molecule type" value="Genomic_DNA"/>
</dbReference>
<accession>A0ABW4NLK9</accession>
<dbReference type="SMART" id="SM00909">
    <property type="entry name" value="Germane"/>
    <property type="match status" value="1"/>
</dbReference>
<keyword evidence="5" id="KW-1185">Reference proteome</keyword>
<evidence type="ECO:0000256" key="1">
    <source>
        <dbReference type="SAM" id="MobiDB-lite"/>
    </source>
</evidence>
<organism evidence="4 5">
    <name type="scientific">Carnobacterium antarcticum</name>
    <dbReference type="NCBI Taxonomy" id="2126436"/>
    <lineage>
        <taxon>Bacteria</taxon>
        <taxon>Bacillati</taxon>
        <taxon>Bacillota</taxon>
        <taxon>Bacilli</taxon>
        <taxon>Lactobacillales</taxon>
        <taxon>Carnobacteriaceae</taxon>
        <taxon>Carnobacterium</taxon>
    </lineage>
</organism>
<evidence type="ECO:0000259" key="3">
    <source>
        <dbReference type="SMART" id="SM00909"/>
    </source>
</evidence>
<dbReference type="Proteomes" id="UP001597285">
    <property type="component" value="Unassembled WGS sequence"/>
</dbReference>
<reference evidence="5" key="1">
    <citation type="journal article" date="2019" name="Int. J. Syst. Evol. Microbiol.">
        <title>The Global Catalogue of Microorganisms (GCM) 10K type strain sequencing project: providing services to taxonomists for standard genome sequencing and annotation.</title>
        <authorList>
            <consortium name="The Broad Institute Genomics Platform"/>
            <consortium name="The Broad Institute Genome Sequencing Center for Infectious Disease"/>
            <person name="Wu L."/>
            <person name="Ma J."/>
        </authorList>
    </citation>
    <scope>NUCLEOTIDE SEQUENCE [LARGE SCALE GENOMIC DNA]</scope>
    <source>
        <strain evidence="5">KCTC 42143</strain>
    </source>
</reference>
<feature type="domain" description="GerMN" evidence="3">
    <location>
        <begin position="279"/>
        <end position="367"/>
    </location>
</feature>
<dbReference type="PROSITE" id="PS51257">
    <property type="entry name" value="PROKAR_LIPOPROTEIN"/>
    <property type="match status" value="1"/>
</dbReference>
<sequence length="387" mass="43022">MKKFGFLFSLFFLALILSSCRFFNQGEPDSDSSISQSSSEESRVSSSSAESSATSSSQEAASSSSSTAEEPESLTLAAYFPDTANKHYIYEGEGNEFASYDVYTDYAKDNRKQIRKNNGGTEEVMVIELEKDQIKTRLSRGEAYSRENWLDQEPGEEEGTEVLLKAPLKEGTTWPAIGERTRTITGINVSVETPMGTYETVEVTTEGSEDKVVDYYAPDIGLVKTVFTSDDYNVTSTLSQIETDVPLIQTVRFYYPNADGEMLSYVDKELAFKTNDVTKKAIELAYKESPNESVGKVLSDNTTILSLYLNTDGRVYVDFSKELISEMNAGSAYETLILQSIVNTIGGYYYMNEVYLTVEGQPYSTGHIQKEEGESFTVNTENSSELQ</sequence>
<gene>
    <name evidence="4" type="ORF">ACFSBK_05285</name>
</gene>
<dbReference type="Gene3D" id="2.40.360.20">
    <property type="match status" value="1"/>
</dbReference>
<proteinExistence type="predicted"/>
<evidence type="ECO:0000313" key="5">
    <source>
        <dbReference type="Proteomes" id="UP001597285"/>
    </source>
</evidence>